<evidence type="ECO:0000313" key="2">
    <source>
        <dbReference type="Proteomes" id="UP000738349"/>
    </source>
</evidence>
<proteinExistence type="predicted"/>
<dbReference type="Proteomes" id="UP000738349">
    <property type="component" value="Unassembled WGS sequence"/>
</dbReference>
<organism evidence="1 2">
    <name type="scientific">Dactylonectria macrodidyma</name>
    <dbReference type="NCBI Taxonomy" id="307937"/>
    <lineage>
        <taxon>Eukaryota</taxon>
        <taxon>Fungi</taxon>
        <taxon>Dikarya</taxon>
        <taxon>Ascomycota</taxon>
        <taxon>Pezizomycotina</taxon>
        <taxon>Sordariomycetes</taxon>
        <taxon>Hypocreomycetidae</taxon>
        <taxon>Hypocreales</taxon>
        <taxon>Nectriaceae</taxon>
        <taxon>Dactylonectria</taxon>
    </lineage>
</organism>
<keyword evidence="2" id="KW-1185">Reference proteome</keyword>
<dbReference type="OrthoDB" id="3477286at2759"/>
<comment type="caution">
    <text evidence="1">The sequence shown here is derived from an EMBL/GenBank/DDBJ whole genome shotgun (WGS) entry which is preliminary data.</text>
</comment>
<gene>
    <name evidence="1" type="ORF">EDB81DRAFT_897439</name>
</gene>
<protein>
    <submittedName>
        <fullName evidence="1">Uncharacterized protein</fullName>
    </submittedName>
</protein>
<sequence length="193" mass="22297">MDEIRDTFKPHRDPRERALSARRAYVFFKQHCESDMYTEGGGFHQAWFRMIMRSSLYEATLPQDKVFAVLGIIAEMTKEAYDVTEGFPEIDYSKSVSAVFESFQKHTINISQTLASLQIFYDRDAIGQDLPSWAIDLRQNVTCLMLRFGIFHFDMPYTAPPVQAYDEDRLLLHGKAECTGSSTPRFWDLTLQG</sequence>
<dbReference type="AlphaFoldDB" id="A0A9P9JNM3"/>
<evidence type="ECO:0000313" key="1">
    <source>
        <dbReference type="EMBL" id="KAH7176264.1"/>
    </source>
</evidence>
<accession>A0A9P9JNM3</accession>
<reference evidence="1" key="1">
    <citation type="journal article" date="2021" name="Nat. Commun.">
        <title>Genetic determinants of endophytism in the Arabidopsis root mycobiome.</title>
        <authorList>
            <person name="Mesny F."/>
            <person name="Miyauchi S."/>
            <person name="Thiergart T."/>
            <person name="Pickel B."/>
            <person name="Atanasova L."/>
            <person name="Karlsson M."/>
            <person name="Huettel B."/>
            <person name="Barry K.W."/>
            <person name="Haridas S."/>
            <person name="Chen C."/>
            <person name="Bauer D."/>
            <person name="Andreopoulos W."/>
            <person name="Pangilinan J."/>
            <person name="LaButti K."/>
            <person name="Riley R."/>
            <person name="Lipzen A."/>
            <person name="Clum A."/>
            <person name="Drula E."/>
            <person name="Henrissat B."/>
            <person name="Kohler A."/>
            <person name="Grigoriev I.V."/>
            <person name="Martin F.M."/>
            <person name="Hacquard S."/>
        </authorList>
    </citation>
    <scope>NUCLEOTIDE SEQUENCE</scope>
    <source>
        <strain evidence="1">MPI-CAGE-AT-0147</strain>
    </source>
</reference>
<dbReference type="EMBL" id="JAGMUV010000001">
    <property type="protein sequence ID" value="KAH7176264.1"/>
    <property type="molecule type" value="Genomic_DNA"/>
</dbReference>
<name>A0A9P9JNM3_9HYPO</name>